<sequence>MNRDSYQARAKLVLGASEKASEKWVRECVARGRILFKPLKDPSPTYTGLTPSLLLFFLFPVSWNPFCFSPFSC</sequence>
<dbReference type="EMBL" id="ML735344">
    <property type="protein sequence ID" value="KAE8385134.1"/>
    <property type="molecule type" value="Genomic_DNA"/>
</dbReference>
<accession>A0A5N7BTH4</accession>
<reference evidence="1" key="1">
    <citation type="submission" date="2019-04" db="EMBL/GenBank/DDBJ databases">
        <title>Friends and foes A comparative genomics studyof 23 Aspergillus species from section Flavi.</title>
        <authorList>
            <consortium name="DOE Joint Genome Institute"/>
            <person name="Kjaerbolling I."/>
            <person name="Vesth T."/>
            <person name="Frisvad J.C."/>
            <person name="Nybo J.L."/>
            <person name="Theobald S."/>
            <person name="Kildgaard S."/>
            <person name="Isbrandt T."/>
            <person name="Kuo A."/>
            <person name="Sato A."/>
            <person name="Lyhne E.K."/>
            <person name="Kogle M.E."/>
            <person name="Wiebenga A."/>
            <person name="Kun R.S."/>
            <person name="Lubbers R.J."/>
            <person name="Makela M.R."/>
            <person name="Barry K."/>
            <person name="Chovatia M."/>
            <person name="Clum A."/>
            <person name="Daum C."/>
            <person name="Haridas S."/>
            <person name="He G."/>
            <person name="LaButti K."/>
            <person name="Lipzen A."/>
            <person name="Mondo S."/>
            <person name="Riley R."/>
            <person name="Salamov A."/>
            <person name="Simmons B.A."/>
            <person name="Magnuson J.K."/>
            <person name="Henrissat B."/>
            <person name="Mortensen U.H."/>
            <person name="Larsen T.O."/>
            <person name="Devries R.P."/>
            <person name="Grigoriev I.V."/>
            <person name="Machida M."/>
            <person name="Baker S.E."/>
            <person name="Andersen M.R."/>
        </authorList>
    </citation>
    <scope>NUCLEOTIDE SEQUENCE [LARGE SCALE GENOMIC DNA]</scope>
    <source>
        <strain evidence="1">IBT 14317</strain>
    </source>
</reference>
<dbReference type="Proteomes" id="UP000326877">
    <property type="component" value="Unassembled WGS sequence"/>
</dbReference>
<gene>
    <name evidence="1" type="ORF">BDV23DRAFT_165496</name>
</gene>
<protein>
    <submittedName>
        <fullName evidence="1">Uncharacterized protein</fullName>
    </submittedName>
</protein>
<dbReference type="AlphaFoldDB" id="A0A5N7BTH4"/>
<organism evidence="1">
    <name type="scientific">Petromyces alliaceus</name>
    <name type="common">Aspergillus alliaceus</name>
    <dbReference type="NCBI Taxonomy" id="209559"/>
    <lineage>
        <taxon>Eukaryota</taxon>
        <taxon>Fungi</taxon>
        <taxon>Dikarya</taxon>
        <taxon>Ascomycota</taxon>
        <taxon>Pezizomycotina</taxon>
        <taxon>Eurotiomycetes</taxon>
        <taxon>Eurotiomycetidae</taxon>
        <taxon>Eurotiales</taxon>
        <taxon>Aspergillaceae</taxon>
        <taxon>Aspergillus</taxon>
        <taxon>Aspergillus subgen. Circumdati</taxon>
    </lineage>
</organism>
<name>A0A5N7BTH4_PETAA</name>
<proteinExistence type="predicted"/>
<evidence type="ECO:0000313" key="1">
    <source>
        <dbReference type="EMBL" id="KAE8385134.1"/>
    </source>
</evidence>